<evidence type="ECO:0000313" key="3">
    <source>
        <dbReference type="Proteomes" id="UP000030106"/>
    </source>
</evidence>
<accession>A0A0A2VFV8</accession>
<feature type="region of interest" description="Disordered" evidence="1">
    <location>
        <begin position="271"/>
        <end position="292"/>
    </location>
</feature>
<evidence type="ECO:0000313" key="2">
    <source>
        <dbReference type="EMBL" id="KGQ06473.1"/>
    </source>
</evidence>
<organism evidence="2 3">
    <name type="scientific">Beauveria bassiana D1-5</name>
    <dbReference type="NCBI Taxonomy" id="1245745"/>
    <lineage>
        <taxon>Eukaryota</taxon>
        <taxon>Fungi</taxon>
        <taxon>Dikarya</taxon>
        <taxon>Ascomycota</taxon>
        <taxon>Pezizomycotina</taxon>
        <taxon>Sordariomycetes</taxon>
        <taxon>Hypocreomycetidae</taxon>
        <taxon>Hypocreales</taxon>
        <taxon>Cordycipitaceae</taxon>
        <taxon>Beauveria</taxon>
    </lineage>
</organism>
<dbReference type="STRING" id="1245745.A0A0A2VFV8"/>
<evidence type="ECO:0000256" key="1">
    <source>
        <dbReference type="SAM" id="MobiDB-lite"/>
    </source>
</evidence>
<dbReference type="EMBL" id="ANFO01000810">
    <property type="protein sequence ID" value="KGQ06473.1"/>
    <property type="molecule type" value="Genomic_DNA"/>
</dbReference>
<dbReference type="AlphaFoldDB" id="A0A0A2VFV8"/>
<comment type="caution">
    <text evidence="2">The sequence shown here is derived from an EMBL/GenBank/DDBJ whole genome shotgun (WGS) entry which is preliminary data.</text>
</comment>
<protein>
    <submittedName>
        <fullName evidence="2">Uncharacterized protein</fullName>
    </submittedName>
</protein>
<dbReference type="HOGENOM" id="CLU_054623_1_0_1"/>
<gene>
    <name evidence="2" type="ORF">BBAD15_g8208</name>
</gene>
<dbReference type="Proteomes" id="UP000030106">
    <property type="component" value="Unassembled WGS sequence"/>
</dbReference>
<proteinExistence type="predicted"/>
<name>A0A0A2VFV8_BEABA</name>
<dbReference type="eggNOG" id="ENOG502SRFT">
    <property type="taxonomic scope" value="Eukaryota"/>
</dbReference>
<dbReference type="OrthoDB" id="4869597at2759"/>
<feature type="compositionally biased region" description="Basic and acidic residues" evidence="1">
    <location>
        <begin position="278"/>
        <end position="288"/>
    </location>
</feature>
<reference evidence="2 3" key="1">
    <citation type="submission" date="2012-10" db="EMBL/GenBank/DDBJ databases">
        <title>Genome sequencing and analysis of entomopathogenic fungi Beauveria bassiana D1-5.</title>
        <authorList>
            <person name="Li Q."/>
            <person name="Wang L."/>
            <person name="Zhang Z."/>
            <person name="Wang Q."/>
            <person name="Ren J."/>
            <person name="Wang M."/>
            <person name="Xu W."/>
            <person name="Wang J."/>
            <person name="Lu Y."/>
            <person name="Du Q."/>
            <person name="Sun Z."/>
        </authorList>
    </citation>
    <scope>NUCLEOTIDE SEQUENCE [LARGE SCALE GENOMIC DNA]</scope>
    <source>
        <strain evidence="2 3">D1-5</strain>
    </source>
</reference>
<sequence length="356" mass="40676">MATHDIPETPAHPNRRICTLTQHHRDLLLHAIGNVCETEAARNTFAQVLDGVPAGALLDDGHVTRTLPSSHPSRTTHRQLCPGTLERLEEFRKSFDAGTLHLDSQALIAYQSAAPGSRLFNTRLIELVSRAIHQIAVELAFLDESPHKADGLLAFTPPESDLVFWEYSPDGPLPTWLHVQWYKNYKHYPNGSSDMIGYWAENYIIGGILLFERRHESSGPFPGYDAEIDPDGVYIHSDRDRRTNRICKLLDTQKKEYLDFLQADTDDAAINSPLPLRPSDDSLDRVDPEEPALDTGIYRDSWERLPLLDHENDGRLRDVFTRSDYPRFSDFCESQERAVKRQRRIAREKYGQDYSD</sequence>